<evidence type="ECO:0000313" key="2">
    <source>
        <dbReference type="Proteomes" id="UP000031572"/>
    </source>
</evidence>
<evidence type="ECO:0000313" key="1">
    <source>
        <dbReference type="EMBL" id="KIF83292.1"/>
    </source>
</evidence>
<dbReference type="EMBL" id="JWJG01000028">
    <property type="protein sequence ID" value="KIF83292.1"/>
    <property type="molecule type" value="Genomic_DNA"/>
</dbReference>
<keyword evidence="2" id="KW-1185">Reference proteome</keyword>
<organism evidence="1 2">
    <name type="scientific">Noviherbaspirillum autotrophicum</name>
    <dbReference type="NCBI Taxonomy" id="709839"/>
    <lineage>
        <taxon>Bacteria</taxon>
        <taxon>Pseudomonadati</taxon>
        <taxon>Pseudomonadota</taxon>
        <taxon>Betaproteobacteria</taxon>
        <taxon>Burkholderiales</taxon>
        <taxon>Oxalobacteraceae</taxon>
        <taxon>Noviherbaspirillum</taxon>
    </lineage>
</organism>
<protein>
    <submittedName>
        <fullName evidence="1">Uncharacterized protein</fullName>
    </submittedName>
</protein>
<gene>
    <name evidence="1" type="ORF">TSA66_24610</name>
</gene>
<dbReference type="STRING" id="709839.TSA66_24610"/>
<accession>A0A0C1YRJ3</accession>
<reference evidence="1 2" key="1">
    <citation type="submission" date="2014-12" db="EMBL/GenBank/DDBJ databases">
        <title>Denitrispirillum autotrophicum gen. nov., sp. nov., Denitrifying, Facultatively Autotrophic Bacteria Isolated from Rice Paddy Soil.</title>
        <authorList>
            <person name="Ishii S."/>
            <person name="Ashida N."/>
            <person name="Ohno H."/>
            <person name="Otsuka S."/>
            <person name="Yokota A."/>
            <person name="Senoo K."/>
        </authorList>
    </citation>
    <scope>NUCLEOTIDE SEQUENCE [LARGE SCALE GENOMIC DNA]</scope>
    <source>
        <strain evidence="1 2">TSA66</strain>
    </source>
</reference>
<dbReference type="OrthoDB" id="8909281at2"/>
<name>A0A0C1YRJ3_9BURK</name>
<comment type="caution">
    <text evidence="1">The sequence shown here is derived from an EMBL/GenBank/DDBJ whole genome shotgun (WGS) entry which is preliminary data.</text>
</comment>
<proteinExistence type="predicted"/>
<dbReference type="AlphaFoldDB" id="A0A0C1YRJ3"/>
<dbReference type="Proteomes" id="UP000031572">
    <property type="component" value="Unassembled WGS sequence"/>
</dbReference>
<dbReference type="RefSeq" id="WP_157691785.1">
    <property type="nucleotide sequence ID" value="NZ_JWJG01000028.1"/>
</dbReference>
<sequence>MSPEKTQHLFDSFPRLYRGRELSASASLMAQGFECEDGWFALICTLSSRLEDIAHAEGRQPQSDDWPEALQVKEKLGRLRFYTRHTSPTMHAAIADTQALSETTCEVCGQSNARQVGNRTRCGRHA</sequence>